<comment type="caution">
    <text evidence="1">The sequence shown here is derived from an EMBL/GenBank/DDBJ whole genome shotgun (WGS) entry which is preliminary data.</text>
</comment>
<dbReference type="OrthoDB" id="2186315at2"/>
<sequence>MDVEQTLDQLSEEITRTFHKDFIFLISPTLVQHFPARGWSNKQIEDELKKRLGDSLIFDTWHDHTIVYQKNDSRLALIP</sequence>
<evidence type="ECO:0000313" key="1">
    <source>
        <dbReference type="EMBL" id="EOL43107.1"/>
    </source>
</evidence>
<keyword evidence="2" id="KW-1185">Reference proteome</keyword>
<name>R3W698_9ENTE</name>
<protein>
    <submittedName>
        <fullName evidence="1">Uncharacterized protein</fullName>
    </submittedName>
</protein>
<proteinExistence type="predicted"/>
<dbReference type="PATRIC" id="fig|1158610.3.peg.2080"/>
<evidence type="ECO:0000313" key="2">
    <source>
        <dbReference type="Proteomes" id="UP000013785"/>
    </source>
</evidence>
<dbReference type="Proteomes" id="UP000013785">
    <property type="component" value="Unassembled WGS sequence"/>
</dbReference>
<accession>R3W698</accession>
<dbReference type="EMBL" id="AJAT01000016">
    <property type="protein sequence ID" value="EOL43107.1"/>
    <property type="molecule type" value="Genomic_DNA"/>
</dbReference>
<organism evidence="1 2">
    <name type="scientific">Enterococcus phoeniculicola ATCC BAA-412</name>
    <dbReference type="NCBI Taxonomy" id="1158610"/>
    <lineage>
        <taxon>Bacteria</taxon>
        <taxon>Bacillati</taxon>
        <taxon>Bacillota</taxon>
        <taxon>Bacilli</taxon>
        <taxon>Lactobacillales</taxon>
        <taxon>Enterococcaceae</taxon>
        <taxon>Enterococcus</taxon>
    </lineage>
</organism>
<reference evidence="1 2" key="1">
    <citation type="submission" date="2013-02" db="EMBL/GenBank/DDBJ databases">
        <title>The Genome Sequence of Enterococcus phoeniculicola BAA-412.</title>
        <authorList>
            <consortium name="The Broad Institute Genome Sequencing Platform"/>
            <consortium name="The Broad Institute Genome Sequencing Center for Infectious Disease"/>
            <person name="Earl A.M."/>
            <person name="Gilmore M.S."/>
            <person name="Lebreton F."/>
            <person name="Walker B."/>
            <person name="Young S.K."/>
            <person name="Zeng Q."/>
            <person name="Gargeya S."/>
            <person name="Fitzgerald M."/>
            <person name="Haas B."/>
            <person name="Abouelleil A."/>
            <person name="Alvarado L."/>
            <person name="Arachchi H.M."/>
            <person name="Berlin A.M."/>
            <person name="Chapman S.B."/>
            <person name="Dewar J."/>
            <person name="Goldberg J."/>
            <person name="Griggs A."/>
            <person name="Gujja S."/>
            <person name="Hansen M."/>
            <person name="Howarth C."/>
            <person name="Imamovic A."/>
            <person name="Larimer J."/>
            <person name="McCowan C."/>
            <person name="Murphy C."/>
            <person name="Neiman D."/>
            <person name="Pearson M."/>
            <person name="Priest M."/>
            <person name="Roberts A."/>
            <person name="Saif S."/>
            <person name="Shea T."/>
            <person name="Sisk P."/>
            <person name="Sykes S."/>
            <person name="Wortman J."/>
            <person name="Nusbaum C."/>
            <person name="Birren B."/>
        </authorList>
    </citation>
    <scope>NUCLEOTIDE SEQUENCE [LARGE SCALE GENOMIC DNA]</scope>
    <source>
        <strain evidence="1 2">ATCC BAA-412</strain>
    </source>
</reference>
<dbReference type="eggNOG" id="ENOG5032KW7">
    <property type="taxonomic scope" value="Bacteria"/>
</dbReference>
<dbReference type="RefSeq" id="WP_010768746.1">
    <property type="nucleotide sequence ID" value="NZ_ASWE01000002.1"/>
</dbReference>
<dbReference type="STRING" id="154621.RV11_GL003075"/>
<gene>
    <name evidence="1" type="ORF">UC3_02084</name>
</gene>
<dbReference type="HOGENOM" id="CLU_173158_0_0_9"/>
<dbReference type="AlphaFoldDB" id="R3W698"/>